<dbReference type="Proteomes" id="UP000606786">
    <property type="component" value="Unassembled WGS sequence"/>
</dbReference>
<accession>A0A811VIY6</accession>
<name>A0A811VIY6_CERCA</name>
<sequence>MKIDVAADTTANDVHQSNVAQLWQHVNDIQSLVAWQAAEQLSSNNGKTYEYGAQQPLEDGLSVWNATQAAAKRVTVSNGSKETTDKRYSGDESVAGDVDDNDDREDIYDVKVDGNEEGQVDYDKI</sequence>
<feature type="region of interest" description="Disordered" evidence="1">
    <location>
        <begin position="72"/>
        <end position="125"/>
    </location>
</feature>
<dbReference type="EMBL" id="CAJHJT010000056">
    <property type="protein sequence ID" value="CAD7014062.1"/>
    <property type="molecule type" value="Genomic_DNA"/>
</dbReference>
<feature type="compositionally biased region" description="Acidic residues" evidence="1">
    <location>
        <begin position="115"/>
        <end position="125"/>
    </location>
</feature>
<proteinExistence type="predicted"/>
<evidence type="ECO:0000256" key="1">
    <source>
        <dbReference type="SAM" id="MobiDB-lite"/>
    </source>
</evidence>
<keyword evidence="3" id="KW-1185">Reference proteome</keyword>
<reference evidence="2" key="1">
    <citation type="submission" date="2020-11" db="EMBL/GenBank/DDBJ databases">
        <authorList>
            <person name="Whitehead M."/>
        </authorList>
    </citation>
    <scope>NUCLEOTIDE SEQUENCE</scope>
    <source>
        <strain evidence="2">EGII</strain>
    </source>
</reference>
<evidence type="ECO:0000313" key="3">
    <source>
        <dbReference type="Proteomes" id="UP000606786"/>
    </source>
</evidence>
<dbReference type="AlphaFoldDB" id="A0A811VIY6"/>
<organism evidence="2 3">
    <name type="scientific">Ceratitis capitata</name>
    <name type="common">Mediterranean fruit fly</name>
    <name type="synonym">Tephritis capitata</name>
    <dbReference type="NCBI Taxonomy" id="7213"/>
    <lineage>
        <taxon>Eukaryota</taxon>
        <taxon>Metazoa</taxon>
        <taxon>Ecdysozoa</taxon>
        <taxon>Arthropoda</taxon>
        <taxon>Hexapoda</taxon>
        <taxon>Insecta</taxon>
        <taxon>Pterygota</taxon>
        <taxon>Neoptera</taxon>
        <taxon>Endopterygota</taxon>
        <taxon>Diptera</taxon>
        <taxon>Brachycera</taxon>
        <taxon>Muscomorpha</taxon>
        <taxon>Tephritoidea</taxon>
        <taxon>Tephritidae</taxon>
        <taxon>Ceratitis</taxon>
        <taxon>Ceratitis</taxon>
    </lineage>
</organism>
<feature type="compositionally biased region" description="Acidic residues" evidence="1">
    <location>
        <begin position="97"/>
        <end position="106"/>
    </location>
</feature>
<gene>
    <name evidence="2" type="ORF">CCAP1982_LOCUS22070</name>
</gene>
<protein>
    <submittedName>
        <fullName evidence="2">(Mediterranean fruit fly) hypothetical protein</fullName>
    </submittedName>
</protein>
<evidence type="ECO:0000313" key="2">
    <source>
        <dbReference type="EMBL" id="CAD7014062.1"/>
    </source>
</evidence>
<comment type="caution">
    <text evidence="2">The sequence shown here is derived from an EMBL/GenBank/DDBJ whole genome shotgun (WGS) entry which is preliminary data.</text>
</comment>